<dbReference type="PRINTS" id="PR00315">
    <property type="entry name" value="ELONGATNFCT"/>
</dbReference>
<dbReference type="InterPro" id="IPR000795">
    <property type="entry name" value="T_Tr_GTP-bd_dom"/>
</dbReference>
<dbReference type="EMBL" id="CADEPI010000058">
    <property type="protein sequence ID" value="CAB3371023.1"/>
    <property type="molecule type" value="Genomic_DNA"/>
</dbReference>
<feature type="domain" description="Tr-type G" evidence="5">
    <location>
        <begin position="64"/>
        <end position="282"/>
    </location>
</feature>
<dbReference type="GO" id="GO:0032543">
    <property type="term" value="P:mitochondrial translation"/>
    <property type="evidence" value="ECO:0007669"/>
    <property type="project" value="TreeGrafter"/>
</dbReference>
<dbReference type="Gene3D" id="3.30.230.10">
    <property type="match status" value="1"/>
</dbReference>
<keyword evidence="7" id="KW-1185">Reference proteome</keyword>
<keyword evidence="3" id="KW-0496">Mitochondrion</keyword>
<dbReference type="InterPro" id="IPR035649">
    <property type="entry name" value="EFG_V"/>
</dbReference>
<organism evidence="6 7">
    <name type="scientific">Cloeon dipterum</name>
    <dbReference type="NCBI Taxonomy" id="197152"/>
    <lineage>
        <taxon>Eukaryota</taxon>
        <taxon>Metazoa</taxon>
        <taxon>Ecdysozoa</taxon>
        <taxon>Arthropoda</taxon>
        <taxon>Hexapoda</taxon>
        <taxon>Insecta</taxon>
        <taxon>Pterygota</taxon>
        <taxon>Palaeoptera</taxon>
        <taxon>Ephemeroptera</taxon>
        <taxon>Pisciforma</taxon>
        <taxon>Baetidae</taxon>
        <taxon>Cloeon</taxon>
    </lineage>
</organism>
<dbReference type="InterPro" id="IPR031157">
    <property type="entry name" value="G_TR_CS"/>
</dbReference>
<evidence type="ECO:0000256" key="1">
    <source>
        <dbReference type="ARBA" id="ARBA00022741"/>
    </source>
</evidence>
<dbReference type="SUPFAM" id="SSF50447">
    <property type="entry name" value="Translation proteins"/>
    <property type="match status" value="1"/>
</dbReference>
<protein>
    <recommendedName>
        <fullName evidence="5">Tr-type G domain-containing protein</fullName>
    </recommendedName>
</protein>
<dbReference type="PROSITE" id="PS00301">
    <property type="entry name" value="G_TR_1"/>
    <property type="match status" value="1"/>
</dbReference>
<dbReference type="GO" id="GO:0003924">
    <property type="term" value="F:GTPase activity"/>
    <property type="evidence" value="ECO:0007669"/>
    <property type="project" value="InterPro"/>
</dbReference>
<name>A0A8S1CQ71_9INSE</name>
<dbReference type="InterPro" id="IPR014721">
    <property type="entry name" value="Ribsml_uS5_D2-typ_fold_subgr"/>
</dbReference>
<evidence type="ECO:0000256" key="4">
    <source>
        <dbReference type="ARBA" id="ARBA00023134"/>
    </source>
</evidence>
<dbReference type="InterPro" id="IPR053905">
    <property type="entry name" value="EF-G-like_DII"/>
</dbReference>
<dbReference type="PANTHER" id="PTHR43261">
    <property type="entry name" value="TRANSLATION ELONGATION FACTOR G-RELATED"/>
    <property type="match status" value="1"/>
</dbReference>
<evidence type="ECO:0000313" key="6">
    <source>
        <dbReference type="EMBL" id="CAB3371023.1"/>
    </source>
</evidence>
<dbReference type="Pfam" id="PF00679">
    <property type="entry name" value="EFG_C"/>
    <property type="match status" value="1"/>
</dbReference>
<dbReference type="Pfam" id="PF22042">
    <property type="entry name" value="EF-G_D2"/>
    <property type="match status" value="1"/>
</dbReference>
<dbReference type="GO" id="GO:0032790">
    <property type="term" value="P:ribosome disassembly"/>
    <property type="evidence" value="ECO:0007669"/>
    <property type="project" value="TreeGrafter"/>
</dbReference>
<dbReference type="SUPFAM" id="SSF54211">
    <property type="entry name" value="Ribosomal protein S5 domain 2-like"/>
    <property type="match status" value="1"/>
</dbReference>
<dbReference type="PANTHER" id="PTHR43261:SF1">
    <property type="entry name" value="RIBOSOME-RELEASING FACTOR 2, MITOCHONDRIAL"/>
    <property type="match status" value="1"/>
</dbReference>
<dbReference type="InterPro" id="IPR020568">
    <property type="entry name" value="Ribosomal_Su5_D2-typ_SF"/>
</dbReference>
<reference evidence="6 7" key="1">
    <citation type="submission" date="2020-04" db="EMBL/GenBank/DDBJ databases">
        <authorList>
            <person name="Alioto T."/>
            <person name="Alioto T."/>
            <person name="Gomez Garrido J."/>
        </authorList>
    </citation>
    <scope>NUCLEOTIDE SEQUENCE [LARGE SCALE GENOMIC DNA]</scope>
</reference>
<evidence type="ECO:0000256" key="2">
    <source>
        <dbReference type="ARBA" id="ARBA00022917"/>
    </source>
</evidence>
<dbReference type="Gene3D" id="3.30.70.240">
    <property type="match status" value="1"/>
</dbReference>
<gene>
    <name evidence="6" type="ORF">CLODIP_2_CD08518</name>
</gene>
<sequence>MVGTRDHWASRKISTIKILKKQKMALLTVRKLLLWKERCRRLYHISQSCQVRSYGNLQNSDVIDKIRNFGILAHIDAGKTTTTERMLFYSGTIKQMGEVHHGNTVTDFMDQERNRGITITSAAVTFGWNGHRFNLIDTPGHIDFTMEVEQTLQVLDGAVVILDGSAGVEAQTCTVWSQADKHELPRIAFVNKMDRADEDLLEMAVEEKIRLVELLADVDEILAEEVIQRESLSNVGPAELKAAIRRATLSRLCVPVLCGSSYHNVGVQPLMDAVGLYLPSPLDRPKDSLVELFKGSFCARAFKIRHDEHKGAVTFMRIFSGNLQKGQKVFNVRQQKAEQTGQMMVAYADEFQEVQEMSSGNIVSVTGLKDTFAGDLVTGNLSSANSAKEKLMKLKGIDASEAEHILATSGSSLDPVFFCSIEPPSQSAQKALEKALAELQREDNSLKVSFNQETGQMVLGGMGELHIEIIKERIMSEYKIDVDLGPMQIAYKEIIQDAVKDSHQFSQKIGSSQNNVNLTISLEPQDQYIKYQLENALRKGAASGLMSGPLLNCSIVGVKPVLHAFSSSFGTTDTAIIAATTQCIQKLLKVGGTRLLEPVMQMELIADPDIVSAIISDLTRRRGNIVTIAERGKQKVVVAHTPLAELLGYSTELRTMTSGRASFSMEFLELKQMSQIETNTAIKRVTGFDPSF</sequence>
<dbReference type="InterPro" id="IPR041095">
    <property type="entry name" value="EFG_II"/>
</dbReference>
<dbReference type="Gene3D" id="2.40.30.10">
    <property type="entry name" value="Translation factors"/>
    <property type="match status" value="1"/>
</dbReference>
<dbReference type="SMART" id="SM00838">
    <property type="entry name" value="EFG_C"/>
    <property type="match status" value="1"/>
</dbReference>
<dbReference type="Pfam" id="PF00009">
    <property type="entry name" value="GTP_EFTU"/>
    <property type="match status" value="1"/>
</dbReference>
<keyword evidence="2" id="KW-0648">Protein biosynthesis</keyword>
<proteinExistence type="predicted"/>
<dbReference type="GO" id="GO:0005739">
    <property type="term" value="C:mitochondrion"/>
    <property type="evidence" value="ECO:0007669"/>
    <property type="project" value="TreeGrafter"/>
</dbReference>
<dbReference type="InterPro" id="IPR009000">
    <property type="entry name" value="Transl_B-barrel_sf"/>
</dbReference>
<evidence type="ECO:0000313" key="7">
    <source>
        <dbReference type="Proteomes" id="UP000494165"/>
    </source>
</evidence>
<dbReference type="Proteomes" id="UP000494165">
    <property type="component" value="Unassembled WGS sequence"/>
</dbReference>
<dbReference type="InterPro" id="IPR005225">
    <property type="entry name" value="Small_GTP-bd"/>
</dbReference>
<dbReference type="InterPro" id="IPR035647">
    <property type="entry name" value="EFG_III/V"/>
</dbReference>
<dbReference type="FunFam" id="3.30.70.240:FF:000001">
    <property type="entry name" value="Elongation factor G"/>
    <property type="match status" value="1"/>
</dbReference>
<keyword evidence="1" id="KW-0547">Nucleotide-binding</keyword>
<dbReference type="Pfam" id="PF14492">
    <property type="entry name" value="EFG_III"/>
    <property type="match status" value="1"/>
</dbReference>
<dbReference type="InterPro" id="IPR009022">
    <property type="entry name" value="EFG_III"/>
</dbReference>
<dbReference type="CDD" id="cd16262">
    <property type="entry name" value="EFG_III"/>
    <property type="match status" value="1"/>
</dbReference>
<dbReference type="NCBIfam" id="TIGR00231">
    <property type="entry name" value="small_GTP"/>
    <property type="match status" value="1"/>
</dbReference>
<dbReference type="SUPFAM" id="SSF54980">
    <property type="entry name" value="EF-G C-terminal domain-like"/>
    <property type="match status" value="2"/>
</dbReference>
<dbReference type="GO" id="GO:0005525">
    <property type="term" value="F:GTP binding"/>
    <property type="evidence" value="ECO:0007669"/>
    <property type="project" value="UniProtKB-KW"/>
</dbReference>
<dbReference type="OrthoDB" id="198619at2759"/>
<dbReference type="AlphaFoldDB" id="A0A8S1CQ71"/>
<dbReference type="InterPro" id="IPR027417">
    <property type="entry name" value="P-loop_NTPase"/>
</dbReference>
<dbReference type="SUPFAM" id="SSF52540">
    <property type="entry name" value="P-loop containing nucleoside triphosphate hydrolases"/>
    <property type="match status" value="1"/>
</dbReference>
<accession>A0A8S1CQ71</accession>
<dbReference type="CDD" id="cd03713">
    <property type="entry name" value="EFG_mtEFG_C"/>
    <property type="match status" value="1"/>
</dbReference>
<dbReference type="InterPro" id="IPR000640">
    <property type="entry name" value="EFG_V-like"/>
</dbReference>
<keyword evidence="4" id="KW-0342">GTP-binding</keyword>
<dbReference type="PROSITE" id="PS51722">
    <property type="entry name" value="G_TR_2"/>
    <property type="match status" value="1"/>
</dbReference>
<dbReference type="Gene3D" id="3.30.70.870">
    <property type="entry name" value="Elongation Factor G (Translational Gtpase), domain 3"/>
    <property type="match status" value="1"/>
</dbReference>
<dbReference type="Gene3D" id="3.40.50.300">
    <property type="entry name" value="P-loop containing nucleotide triphosphate hydrolases"/>
    <property type="match status" value="1"/>
</dbReference>
<evidence type="ECO:0000256" key="3">
    <source>
        <dbReference type="ARBA" id="ARBA00023128"/>
    </source>
</evidence>
<comment type="caution">
    <text evidence="6">The sequence shown here is derived from an EMBL/GenBank/DDBJ whole genome shotgun (WGS) entry which is preliminary data.</text>
</comment>
<evidence type="ECO:0000259" key="5">
    <source>
        <dbReference type="PROSITE" id="PS51722"/>
    </source>
</evidence>